<dbReference type="PROSITE" id="PS00216">
    <property type="entry name" value="SUGAR_TRANSPORT_1"/>
    <property type="match status" value="1"/>
</dbReference>
<feature type="transmembrane region" description="Helical" evidence="9">
    <location>
        <begin position="380"/>
        <end position="407"/>
    </location>
</feature>
<evidence type="ECO:0000256" key="7">
    <source>
        <dbReference type="ARBA" id="ARBA00023180"/>
    </source>
</evidence>
<feature type="transmembrane region" description="Helical" evidence="9">
    <location>
        <begin position="74"/>
        <end position="98"/>
    </location>
</feature>
<comment type="subcellular location">
    <subcellularLocation>
        <location evidence="1">Cell membrane</location>
        <topology evidence="1">Multi-pass membrane protein</topology>
    </subcellularLocation>
</comment>
<feature type="transmembrane region" description="Helical" evidence="9">
    <location>
        <begin position="419"/>
        <end position="439"/>
    </location>
</feature>
<evidence type="ECO:0000256" key="3">
    <source>
        <dbReference type="ARBA" id="ARBA00022475"/>
    </source>
</evidence>
<reference evidence="11" key="1">
    <citation type="journal article" date="2020" name="J Insects Food Feed">
        <title>The yellow mealworm (Tenebrio molitor) genome: a resource for the emerging insects as food and feed industry.</title>
        <authorList>
            <person name="Eriksson T."/>
            <person name="Andere A."/>
            <person name="Kelstrup H."/>
            <person name="Emery V."/>
            <person name="Picard C."/>
        </authorList>
    </citation>
    <scope>NUCLEOTIDE SEQUENCE</scope>
    <source>
        <strain evidence="11">Stoneville</strain>
        <tissue evidence="11">Whole head</tissue>
    </source>
</reference>
<comment type="similarity">
    <text evidence="8">Belongs to the major facilitator superfamily. Sugar transporter (TC 2.A.1.1) family.</text>
</comment>
<evidence type="ECO:0000313" key="12">
    <source>
        <dbReference type="Proteomes" id="UP000719412"/>
    </source>
</evidence>
<feature type="transmembrane region" description="Helical" evidence="9">
    <location>
        <begin position="328"/>
        <end position="346"/>
    </location>
</feature>
<keyword evidence="3" id="KW-1003">Cell membrane</keyword>
<feature type="transmembrane region" description="Helical" evidence="9">
    <location>
        <begin position="196"/>
        <end position="218"/>
    </location>
</feature>
<dbReference type="PANTHER" id="PTHR23503">
    <property type="entry name" value="SOLUTE CARRIER FAMILY 2"/>
    <property type="match status" value="1"/>
</dbReference>
<feature type="domain" description="Major facilitator superfamily (MFS) profile" evidence="10">
    <location>
        <begin position="1"/>
        <end position="473"/>
    </location>
</feature>
<evidence type="ECO:0000256" key="9">
    <source>
        <dbReference type="SAM" id="Phobius"/>
    </source>
</evidence>
<reference evidence="11" key="2">
    <citation type="submission" date="2021-08" db="EMBL/GenBank/DDBJ databases">
        <authorList>
            <person name="Eriksson T."/>
        </authorList>
    </citation>
    <scope>NUCLEOTIDE SEQUENCE</scope>
    <source>
        <strain evidence="11">Stoneville</strain>
        <tissue evidence="11">Whole head</tissue>
    </source>
</reference>
<sequence length="514" mass="56210">MDESVNPSGSRNHDRFLPSGWLQHRCSQLTGRCKYSRIQQDSNPFLMFKVIKAFCNSSVQSRYGSVLDRGSLDFLWSTIVAIFLVGGTVGSLGGSFFADKAGRKGALIVSSVIGAVAGILFFASKVANSVEMLIGGRLLVGISSGLITSVMPMYLTELAPRPLRGPMGVLCPLGVTFGVLVGQVLSLSQILGNENYWPHLLACYLLPLLVCSVVLIFLPESPKYLFIIKKQPHLAIKQLAYIRDVKEELLDGEIQELKLEEQDNDDDKGDSWNIWRVLTDRSLLLPLLLVCSLQAGQQFSGINAVFYYSVEIFQKSGLSLENSQLATIAAGCCNLFMAILSIPVMAKFNRRTTLQLSLTTTTFFLVLLGIAIILTSQVSWMSYLSIVGVLGFVICYGIALGPIPYFIGSELFEVGPRPSAMALGSMANWGGNFVVGLFFQIMLTYLGAGSFFIFAAVVVALFFFVRFYLPETRGRDPAQIALLCKQGFSSRPLESPVNSASTVETFSVSDVKEM</sequence>
<organism evidence="11 12">
    <name type="scientific">Tenebrio molitor</name>
    <name type="common">Yellow mealworm beetle</name>
    <dbReference type="NCBI Taxonomy" id="7067"/>
    <lineage>
        <taxon>Eukaryota</taxon>
        <taxon>Metazoa</taxon>
        <taxon>Ecdysozoa</taxon>
        <taxon>Arthropoda</taxon>
        <taxon>Hexapoda</taxon>
        <taxon>Insecta</taxon>
        <taxon>Pterygota</taxon>
        <taxon>Neoptera</taxon>
        <taxon>Endopterygota</taxon>
        <taxon>Coleoptera</taxon>
        <taxon>Polyphaga</taxon>
        <taxon>Cucujiformia</taxon>
        <taxon>Tenebrionidae</taxon>
        <taxon>Tenebrio</taxon>
    </lineage>
</organism>
<keyword evidence="2 8" id="KW-0813">Transport</keyword>
<feature type="transmembrane region" description="Helical" evidence="9">
    <location>
        <begin position="167"/>
        <end position="190"/>
    </location>
</feature>
<dbReference type="NCBIfam" id="TIGR00879">
    <property type="entry name" value="SP"/>
    <property type="match status" value="1"/>
</dbReference>
<feature type="transmembrane region" description="Helical" evidence="9">
    <location>
        <begin position="105"/>
        <end position="123"/>
    </location>
</feature>
<protein>
    <recommendedName>
        <fullName evidence="10">Major facilitator superfamily (MFS) profile domain-containing protein</fullName>
    </recommendedName>
</protein>
<dbReference type="PANTHER" id="PTHR23503:SF127">
    <property type="entry name" value="FI08437P-RELATED"/>
    <property type="match status" value="1"/>
</dbReference>
<evidence type="ECO:0000259" key="10">
    <source>
        <dbReference type="PROSITE" id="PS50850"/>
    </source>
</evidence>
<dbReference type="GO" id="GO:1990539">
    <property type="term" value="P:fructose import across plasma membrane"/>
    <property type="evidence" value="ECO:0007669"/>
    <property type="project" value="UniProtKB-ARBA"/>
</dbReference>
<dbReference type="Gene3D" id="1.20.1250.20">
    <property type="entry name" value="MFS general substrate transporter like domains"/>
    <property type="match status" value="1"/>
</dbReference>
<evidence type="ECO:0000256" key="1">
    <source>
        <dbReference type="ARBA" id="ARBA00004651"/>
    </source>
</evidence>
<dbReference type="FunFam" id="1.20.1250.20:FF:001511">
    <property type="entry name" value="Solute carrier family 2, facilitated glucose transporter member 5"/>
    <property type="match status" value="1"/>
</dbReference>
<feature type="transmembrane region" description="Helical" evidence="9">
    <location>
        <begin position="445"/>
        <end position="469"/>
    </location>
</feature>
<keyword evidence="6 9" id="KW-0472">Membrane</keyword>
<comment type="caution">
    <text evidence="11">The sequence shown here is derived from an EMBL/GenBank/DDBJ whole genome shotgun (WGS) entry which is preliminary data.</text>
</comment>
<name>A0A8J6HCT7_TENMO</name>
<evidence type="ECO:0000256" key="6">
    <source>
        <dbReference type="ARBA" id="ARBA00023136"/>
    </source>
</evidence>
<feature type="transmembrane region" description="Helical" evidence="9">
    <location>
        <begin position="135"/>
        <end position="155"/>
    </location>
</feature>
<dbReference type="EMBL" id="JABDTM020026487">
    <property type="protein sequence ID" value="KAH0811871.1"/>
    <property type="molecule type" value="Genomic_DNA"/>
</dbReference>
<gene>
    <name evidence="11" type="ORF">GEV33_010923</name>
</gene>
<dbReference type="InterPro" id="IPR020846">
    <property type="entry name" value="MFS_dom"/>
</dbReference>
<evidence type="ECO:0000313" key="11">
    <source>
        <dbReference type="EMBL" id="KAH0811871.1"/>
    </source>
</evidence>
<evidence type="ECO:0000256" key="5">
    <source>
        <dbReference type="ARBA" id="ARBA00022989"/>
    </source>
</evidence>
<evidence type="ECO:0000256" key="4">
    <source>
        <dbReference type="ARBA" id="ARBA00022692"/>
    </source>
</evidence>
<feature type="transmembrane region" description="Helical" evidence="9">
    <location>
        <begin position="353"/>
        <end position="374"/>
    </location>
</feature>
<proteinExistence type="inferred from homology"/>
<dbReference type="SUPFAM" id="SSF103473">
    <property type="entry name" value="MFS general substrate transporter"/>
    <property type="match status" value="1"/>
</dbReference>
<keyword evidence="7" id="KW-0325">Glycoprotein</keyword>
<keyword evidence="5 9" id="KW-1133">Transmembrane helix</keyword>
<dbReference type="InterPro" id="IPR045263">
    <property type="entry name" value="GLUT"/>
</dbReference>
<evidence type="ECO:0000256" key="8">
    <source>
        <dbReference type="RuleBase" id="RU003346"/>
    </source>
</evidence>
<dbReference type="InterPro" id="IPR036259">
    <property type="entry name" value="MFS_trans_sf"/>
</dbReference>
<dbReference type="InterPro" id="IPR005828">
    <property type="entry name" value="MFS_sugar_transport-like"/>
</dbReference>
<dbReference type="Pfam" id="PF00083">
    <property type="entry name" value="Sugar_tr"/>
    <property type="match status" value="1"/>
</dbReference>
<keyword evidence="12" id="KW-1185">Reference proteome</keyword>
<dbReference type="PROSITE" id="PS00217">
    <property type="entry name" value="SUGAR_TRANSPORT_2"/>
    <property type="match status" value="1"/>
</dbReference>
<dbReference type="GO" id="GO:0005353">
    <property type="term" value="F:fructose transmembrane transporter activity"/>
    <property type="evidence" value="ECO:0007669"/>
    <property type="project" value="UniProtKB-ARBA"/>
</dbReference>
<accession>A0A8J6HCT7</accession>
<dbReference type="PRINTS" id="PR00171">
    <property type="entry name" value="SUGRTRNSPORT"/>
</dbReference>
<dbReference type="AlphaFoldDB" id="A0A8J6HCT7"/>
<dbReference type="GO" id="GO:0005886">
    <property type="term" value="C:plasma membrane"/>
    <property type="evidence" value="ECO:0007669"/>
    <property type="project" value="UniProtKB-SubCell"/>
</dbReference>
<evidence type="ECO:0000256" key="2">
    <source>
        <dbReference type="ARBA" id="ARBA00022448"/>
    </source>
</evidence>
<dbReference type="PROSITE" id="PS50850">
    <property type="entry name" value="MFS"/>
    <property type="match status" value="1"/>
</dbReference>
<feature type="transmembrane region" description="Helical" evidence="9">
    <location>
        <begin position="283"/>
        <end position="308"/>
    </location>
</feature>
<dbReference type="InterPro" id="IPR005829">
    <property type="entry name" value="Sugar_transporter_CS"/>
</dbReference>
<dbReference type="Proteomes" id="UP000719412">
    <property type="component" value="Unassembled WGS sequence"/>
</dbReference>
<dbReference type="InterPro" id="IPR003663">
    <property type="entry name" value="Sugar/inositol_transpt"/>
</dbReference>
<keyword evidence="4 9" id="KW-0812">Transmembrane</keyword>